<feature type="domain" description="NOL9 C-terminal" evidence="13">
    <location>
        <begin position="711"/>
        <end position="810"/>
    </location>
</feature>
<evidence type="ECO:0000256" key="10">
    <source>
        <dbReference type="SAM" id="MobiDB-lite"/>
    </source>
</evidence>
<dbReference type="GO" id="GO:0051731">
    <property type="term" value="F:polynucleotide 5'-hydroxyl-kinase activity"/>
    <property type="evidence" value="ECO:0007669"/>
    <property type="project" value="InterPro"/>
</dbReference>
<dbReference type="KEGG" id="ame:100577927"/>
<sequence>MKVIQAKKLRISQLKNSQVTKKSKAKLPQYKVQNKLIQGERVSYSNMNPSCKRNKNDQNNSLAGSSSSNKQLVLQRNLKRRKKKYANMKGTQHSMDLSLESCDDSPEARDRSDKRYRDILEQRNIGLPVIVETLSENLSSLSIPEVFKESEQLIMENDIFDNNPSCMVNNFKKDEACVVVAKSLNPNDNLYDNRGNGTKIMSLSKNNRRPRIDKKKSRNSNSNISPEKTSPEKQLIVSTKESEKSFDTFCEENNSFDDTNGRNDTFEARTLNKNDIPSVEQQPVRFYCIKNKVVAVMSKRARFCFTGKLVVKVIYGSIEVYGFFITTKNDPIEIYSPRGYSNVSIEVSEKSVENIESDIWTSLSLEGIDRNQKNKLVDEIEQIQPGMAVLLLSNLDNKLTRFLHVFYPFRLFPKIKNTPYYSWADTKRAETILQSNLYIDNSTCKELIIDPRIAQEVSEKMLNRWRSNEWSCTLIAGGKGVGKSTTTRYLINSLLPASKMVILMDVDPGQTECTPPGCISYSLIQQPLMGPNFTHLTTPVFQLYIGDVNVSRCITRYIEAVKMLFDKLLNCPNLSRLPIVINTMGFSQGVGWDIIMFTIKLIRPSFVVQIMSEKPKNNYIGYLSKQVVNRQELSWTTWSTNVVAWNQPCDHELFVVRSHAERKPGPGYETWNMEPYQQRELVMISYLSEIVQTSSNSTTRYDPLSLSINEVVPYVTSFASLFIAIPRPSTSASHVLNIVNGNIVALCGIDMNNNEWQEAGSGLRVLNRSPLCACYGFGIVRGVDMERKEIFINTPLPVTVMRYVNCLMGCIPVPITLLQINQQRNVPYTGGNDVLPMSREHRRGYFRMRYQKVQNNNV</sequence>
<dbReference type="RefSeq" id="XP_006568807.2">
    <property type="nucleotide sequence ID" value="XM_006568744.3"/>
</dbReference>
<evidence type="ECO:0000313" key="16">
    <source>
        <dbReference type="RefSeq" id="XP_006568807.2"/>
    </source>
</evidence>
<dbReference type="Pfam" id="PF25467">
    <property type="entry name" value="NOL9_C"/>
    <property type="match status" value="1"/>
</dbReference>
<dbReference type="InterPro" id="IPR057570">
    <property type="entry name" value="NOL9_C"/>
</dbReference>
<dbReference type="OrthoDB" id="2405412at2759"/>
<accession>A0A8B6Z9R9</accession>
<dbReference type="Pfam" id="PF16575">
    <property type="entry name" value="CLP1_P"/>
    <property type="match status" value="1"/>
</dbReference>
<evidence type="ECO:0000256" key="5">
    <source>
        <dbReference type="ARBA" id="ARBA00022741"/>
    </source>
</evidence>
<dbReference type="GO" id="GO:0000448">
    <property type="term" value="P:cleavage in ITS2 between 5.8S rRNA and LSU-rRNA of tricistronic rRNA transcript (SSU-rRNA, 5.8S rRNA, LSU-rRNA)"/>
    <property type="evidence" value="ECO:0007669"/>
    <property type="project" value="TreeGrafter"/>
</dbReference>
<dbReference type="AlphaFoldDB" id="A0A7M7GWT6"/>
<dbReference type="GeneID" id="100577927"/>
<keyword evidence="8" id="KW-0539">Nucleus</keyword>
<reference evidence="14" key="1">
    <citation type="submission" date="2021-01" db="UniProtKB">
        <authorList>
            <consortium name="EnsemblMetazoa"/>
        </authorList>
    </citation>
    <scope>IDENTIFICATION</scope>
    <source>
        <strain evidence="14">DH4</strain>
    </source>
</reference>
<keyword evidence="6" id="KW-0418">Kinase</keyword>
<dbReference type="Proteomes" id="UP000005203">
    <property type="component" value="Linkage group LG2"/>
</dbReference>
<dbReference type="InterPro" id="IPR057573">
    <property type="entry name" value="NOL9_N"/>
</dbReference>
<dbReference type="GO" id="GO:0005730">
    <property type="term" value="C:nucleolus"/>
    <property type="evidence" value="ECO:0007669"/>
    <property type="project" value="UniProtKB-SubCell"/>
</dbReference>
<evidence type="ECO:0000256" key="6">
    <source>
        <dbReference type="ARBA" id="ARBA00022777"/>
    </source>
</evidence>
<dbReference type="Gene3D" id="3.40.50.300">
    <property type="entry name" value="P-loop containing nucleotide triphosphate hydrolases"/>
    <property type="match status" value="1"/>
</dbReference>
<feature type="domain" description="NOL9 N-terminal" evidence="12">
    <location>
        <begin position="282"/>
        <end position="438"/>
    </location>
</feature>
<feature type="compositionally biased region" description="Polar residues" evidence="10">
    <location>
        <begin position="190"/>
        <end position="205"/>
    </location>
</feature>
<evidence type="ECO:0000259" key="11">
    <source>
        <dbReference type="Pfam" id="PF16575"/>
    </source>
</evidence>
<keyword evidence="4" id="KW-0808">Transferase</keyword>
<reference evidence="16" key="2">
    <citation type="submission" date="2025-04" db="UniProtKB">
        <authorList>
            <consortium name="RefSeq"/>
        </authorList>
    </citation>
    <scope>IDENTIFICATION</scope>
    <source>
        <strain evidence="16">DH4</strain>
        <tissue evidence="16">Whole body</tissue>
    </source>
</reference>
<keyword evidence="5" id="KW-0547">Nucleotide-binding</keyword>
<protein>
    <recommendedName>
        <fullName evidence="9">Polynucleotide 5'-hydroxyl-kinase NOL9</fullName>
    </recommendedName>
</protein>
<keyword evidence="15" id="KW-1185">Reference proteome</keyword>
<dbReference type="SUPFAM" id="SSF52540">
    <property type="entry name" value="P-loop containing nucleoside triphosphate hydrolases"/>
    <property type="match status" value="1"/>
</dbReference>
<evidence type="ECO:0000313" key="15">
    <source>
        <dbReference type="Proteomes" id="UP000005203"/>
    </source>
</evidence>
<feature type="compositionally biased region" description="Basic residues" evidence="10">
    <location>
        <begin position="206"/>
        <end position="218"/>
    </location>
</feature>
<keyword evidence="3" id="KW-0698">rRNA processing</keyword>
<organism evidence="14">
    <name type="scientific">Apis mellifera</name>
    <name type="common">Honeybee</name>
    <dbReference type="NCBI Taxonomy" id="7460"/>
    <lineage>
        <taxon>Eukaryota</taxon>
        <taxon>Metazoa</taxon>
        <taxon>Ecdysozoa</taxon>
        <taxon>Arthropoda</taxon>
        <taxon>Hexapoda</taxon>
        <taxon>Insecta</taxon>
        <taxon>Pterygota</taxon>
        <taxon>Neoptera</taxon>
        <taxon>Endopterygota</taxon>
        <taxon>Hymenoptera</taxon>
        <taxon>Apocrita</taxon>
        <taxon>Aculeata</taxon>
        <taxon>Apoidea</taxon>
        <taxon>Anthophila</taxon>
        <taxon>Apidae</taxon>
        <taxon>Apis</taxon>
    </lineage>
</organism>
<comment type="subcellular location">
    <subcellularLocation>
        <location evidence="1">Nucleus</location>
        <location evidence="1">Nucleolus</location>
    </subcellularLocation>
</comment>
<dbReference type="Pfam" id="PF24419">
    <property type="entry name" value="Cupin_NOL9"/>
    <property type="match status" value="1"/>
</dbReference>
<accession>A0A7M7GWT6</accession>
<feature type="region of interest" description="Disordered" evidence="10">
    <location>
        <begin position="190"/>
        <end position="237"/>
    </location>
</feature>
<keyword evidence="7" id="KW-0067">ATP-binding</keyword>
<evidence type="ECO:0000256" key="7">
    <source>
        <dbReference type="ARBA" id="ARBA00022840"/>
    </source>
</evidence>
<feature type="compositionally biased region" description="Basic and acidic residues" evidence="10">
    <location>
        <begin position="106"/>
        <end position="115"/>
    </location>
</feature>
<name>A0A7M7GWT6_APIME</name>
<comment type="similarity">
    <text evidence="2">Belongs to the Clp1 family. NOL9/GRC3 subfamily.</text>
</comment>
<evidence type="ECO:0000259" key="13">
    <source>
        <dbReference type="Pfam" id="PF25467"/>
    </source>
</evidence>
<evidence type="ECO:0000256" key="4">
    <source>
        <dbReference type="ARBA" id="ARBA00022679"/>
    </source>
</evidence>
<dbReference type="GO" id="GO:0005524">
    <property type="term" value="F:ATP binding"/>
    <property type="evidence" value="ECO:0007669"/>
    <property type="project" value="UniProtKB-KW"/>
</dbReference>
<evidence type="ECO:0000256" key="8">
    <source>
        <dbReference type="ARBA" id="ARBA00023242"/>
    </source>
</evidence>
<proteinExistence type="inferred from homology"/>
<feature type="compositionally biased region" description="Polar residues" evidence="10">
    <location>
        <begin position="43"/>
        <end position="71"/>
    </location>
</feature>
<evidence type="ECO:0000259" key="12">
    <source>
        <dbReference type="Pfam" id="PF24419"/>
    </source>
</evidence>
<feature type="domain" description="Clp1 P-loop" evidence="11">
    <location>
        <begin position="477"/>
        <end position="621"/>
    </location>
</feature>
<dbReference type="PANTHER" id="PTHR12755:SF3">
    <property type="entry name" value="POLYNUCLEOTIDE 5'-HYDROXYL-KINASE NOL9"/>
    <property type="match status" value="1"/>
</dbReference>
<evidence type="ECO:0000313" key="14">
    <source>
        <dbReference type="EnsemblMetazoa" id="XP_006568807"/>
    </source>
</evidence>
<evidence type="ECO:0000256" key="2">
    <source>
        <dbReference type="ARBA" id="ARBA00011003"/>
    </source>
</evidence>
<feature type="region of interest" description="Disordered" evidence="10">
    <location>
        <begin position="41"/>
        <end position="71"/>
    </location>
</feature>
<evidence type="ECO:0000256" key="1">
    <source>
        <dbReference type="ARBA" id="ARBA00004604"/>
    </source>
</evidence>
<gene>
    <name evidence="16" type="primary">LOC100577927</name>
</gene>
<dbReference type="PANTHER" id="PTHR12755">
    <property type="entry name" value="CLEAVAGE/POLYADENYLATION FACTOR IA SUBUNIT CLP1P"/>
    <property type="match status" value="1"/>
</dbReference>
<dbReference type="InterPro" id="IPR045116">
    <property type="entry name" value="Clp1/Grc3"/>
</dbReference>
<feature type="region of interest" description="Disordered" evidence="10">
    <location>
        <begin position="86"/>
        <end position="115"/>
    </location>
</feature>
<evidence type="ECO:0000256" key="3">
    <source>
        <dbReference type="ARBA" id="ARBA00022552"/>
    </source>
</evidence>
<dbReference type="InterPro" id="IPR027417">
    <property type="entry name" value="P-loop_NTPase"/>
</dbReference>
<dbReference type="EnsemblMetazoa" id="XM_006568744">
    <property type="protein sequence ID" value="XP_006568807"/>
    <property type="gene ID" value="LOC100577927"/>
</dbReference>
<evidence type="ECO:0000256" key="9">
    <source>
        <dbReference type="ARBA" id="ARBA00071212"/>
    </source>
</evidence>
<dbReference type="InterPro" id="IPR032319">
    <property type="entry name" value="CLP1_P"/>
</dbReference>